<dbReference type="Proteomes" id="UP000070700">
    <property type="component" value="Unassembled WGS sequence"/>
</dbReference>
<organism evidence="3 4">
    <name type="scientific">Mollisia scopiformis</name>
    <name type="common">Conifer needle endophyte fungus</name>
    <name type="synonym">Phialocephala scopiformis</name>
    <dbReference type="NCBI Taxonomy" id="149040"/>
    <lineage>
        <taxon>Eukaryota</taxon>
        <taxon>Fungi</taxon>
        <taxon>Dikarya</taxon>
        <taxon>Ascomycota</taxon>
        <taxon>Pezizomycotina</taxon>
        <taxon>Leotiomycetes</taxon>
        <taxon>Helotiales</taxon>
        <taxon>Mollisiaceae</taxon>
        <taxon>Mollisia</taxon>
    </lineage>
</organism>
<dbReference type="SUPFAM" id="SSF54695">
    <property type="entry name" value="POZ domain"/>
    <property type="match status" value="1"/>
</dbReference>
<feature type="region of interest" description="Disordered" evidence="1">
    <location>
        <begin position="1"/>
        <end position="26"/>
    </location>
</feature>
<keyword evidence="4" id="KW-1185">Reference proteome</keyword>
<dbReference type="RefSeq" id="XP_018077159.1">
    <property type="nucleotide sequence ID" value="XM_018218138.1"/>
</dbReference>
<dbReference type="PANTHER" id="PTHR47843:SF2">
    <property type="entry name" value="BTB DOMAIN-CONTAINING PROTEIN"/>
    <property type="match status" value="1"/>
</dbReference>
<dbReference type="KEGG" id="psco:LY89DRAFT_714523"/>
<dbReference type="EMBL" id="KQ947406">
    <property type="protein sequence ID" value="KUJ22804.1"/>
    <property type="molecule type" value="Genomic_DNA"/>
</dbReference>
<dbReference type="PANTHER" id="PTHR47843">
    <property type="entry name" value="BTB DOMAIN-CONTAINING PROTEIN-RELATED"/>
    <property type="match status" value="1"/>
</dbReference>
<proteinExistence type="predicted"/>
<dbReference type="InParanoid" id="A0A194XRX6"/>
<gene>
    <name evidence="3" type="ORF">LY89DRAFT_714523</name>
</gene>
<sequence length="302" mass="34219">MPGRRGGRQRSPAPAYQPYRDTGTWVPTPNVEDPTAFPPLPGTLTSPRSIGFTATVALQDTVEDTAAKFSNLALTKIEKMKTPQFSNPSDMVTFIVGLKKEKFIVHKEFACKNSEVLRAAFNGPFLEGRTGTYILEDTSAAAFRMFTEFLYSGKITLHYHNLNAEDDLVLAEDEEHIEMCAQQDTDLIDLWLLADRFLMVDFQNQVIDHMKRIYQICGVMSSCQFRKIYDNTQEGSPLRRLVVDLCCWAFFADYIKDKSDKFPQDMLVDVAIAYRDAAPSNVITSKRSEIPTTDYHVKRQAS</sequence>
<evidence type="ECO:0000256" key="1">
    <source>
        <dbReference type="SAM" id="MobiDB-lite"/>
    </source>
</evidence>
<reference evidence="3 4" key="1">
    <citation type="submission" date="2015-10" db="EMBL/GenBank/DDBJ databases">
        <title>Full genome of DAOMC 229536 Phialocephala scopiformis, a fungal endophyte of spruce producing the potent anti-insectan compound rugulosin.</title>
        <authorList>
            <consortium name="DOE Joint Genome Institute"/>
            <person name="Walker A.K."/>
            <person name="Frasz S.L."/>
            <person name="Seifert K.A."/>
            <person name="Miller J.D."/>
            <person name="Mondo S.J."/>
            <person name="Labutti K."/>
            <person name="Lipzen A."/>
            <person name="Dockter R."/>
            <person name="Kennedy M."/>
            <person name="Grigoriev I.V."/>
            <person name="Spatafora J.W."/>
        </authorList>
    </citation>
    <scope>NUCLEOTIDE SEQUENCE [LARGE SCALE GENOMIC DNA]</scope>
    <source>
        <strain evidence="3 4">CBS 120377</strain>
    </source>
</reference>
<dbReference type="Gene3D" id="3.30.710.10">
    <property type="entry name" value="Potassium Channel Kv1.1, Chain A"/>
    <property type="match status" value="1"/>
</dbReference>
<dbReference type="PROSITE" id="PS50097">
    <property type="entry name" value="BTB"/>
    <property type="match status" value="1"/>
</dbReference>
<dbReference type="InterPro" id="IPR011333">
    <property type="entry name" value="SKP1/BTB/POZ_sf"/>
</dbReference>
<dbReference type="GeneID" id="28827864"/>
<accession>A0A194XRX6</accession>
<name>A0A194XRX6_MOLSC</name>
<dbReference type="CDD" id="cd18186">
    <property type="entry name" value="BTB_POZ_ZBTB_KLHL-like"/>
    <property type="match status" value="1"/>
</dbReference>
<evidence type="ECO:0000259" key="2">
    <source>
        <dbReference type="PROSITE" id="PS50097"/>
    </source>
</evidence>
<evidence type="ECO:0000313" key="4">
    <source>
        <dbReference type="Proteomes" id="UP000070700"/>
    </source>
</evidence>
<feature type="domain" description="BTB" evidence="2">
    <location>
        <begin position="90"/>
        <end position="159"/>
    </location>
</feature>
<protein>
    <recommendedName>
        <fullName evidence="2">BTB domain-containing protein</fullName>
    </recommendedName>
</protein>
<dbReference type="Pfam" id="PF00651">
    <property type="entry name" value="BTB"/>
    <property type="match status" value="1"/>
</dbReference>
<evidence type="ECO:0000313" key="3">
    <source>
        <dbReference type="EMBL" id="KUJ22804.1"/>
    </source>
</evidence>
<dbReference type="AlphaFoldDB" id="A0A194XRX6"/>
<dbReference type="InterPro" id="IPR000210">
    <property type="entry name" value="BTB/POZ_dom"/>
</dbReference>
<dbReference type="OrthoDB" id="3548355at2759"/>